<organism evidence="4 5">
    <name type="scientific">Ephemerocybe angulata</name>
    <dbReference type="NCBI Taxonomy" id="980116"/>
    <lineage>
        <taxon>Eukaryota</taxon>
        <taxon>Fungi</taxon>
        <taxon>Dikarya</taxon>
        <taxon>Basidiomycota</taxon>
        <taxon>Agaricomycotina</taxon>
        <taxon>Agaricomycetes</taxon>
        <taxon>Agaricomycetidae</taxon>
        <taxon>Agaricales</taxon>
        <taxon>Agaricineae</taxon>
        <taxon>Psathyrellaceae</taxon>
        <taxon>Ephemerocybe</taxon>
    </lineage>
</organism>
<feature type="compositionally biased region" description="Polar residues" evidence="1">
    <location>
        <begin position="233"/>
        <end position="247"/>
    </location>
</feature>
<reference evidence="4 5" key="1">
    <citation type="submission" date="2020-07" db="EMBL/GenBank/DDBJ databases">
        <title>Comparative genomics of pyrophilous fungi reveals a link between fire events and developmental genes.</title>
        <authorList>
            <consortium name="DOE Joint Genome Institute"/>
            <person name="Steindorff A.S."/>
            <person name="Carver A."/>
            <person name="Calhoun S."/>
            <person name="Stillman K."/>
            <person name="Liu H."/>
            <person name="Lipzen A."/>
            <person name="Pangilinan J."/>
            <person name="Labutti K."/>
            <person name="Bruns T.D."/>
            <person name="Grigoriev I.V."/>
        </authorList>
    </citation>
    <scope>NUCLEOTIDE SEQUENCE [LARGE SCALE GENOMIC DNA]</scope>
    <source>
        <strain evidence="4 5">CBS 144469</strain>
    </source>
</reference>
<keyword evidence="2" id="KW-1133">Transmembrane helix</keyword>
<keyword evidence="2" id="KW-0812">Transmembrane</keyword>
<name>A0A8H6IAV0_9AGAR</name>
<feature type="chain" id="PRO_5034259499" description="Transmembrane protein" evidence="3">
    <location>
        <begin position="38"/>
        <end position="253"/>
    </location>
</feature>
<evidence type="ECO:0000313" key="4">
    <source>
        <dbReference type="EMBL" id="KAF6762135.1"/>
    </source>
</evidence>
<dbReference type="EMBL" id="JACGCI010000008">
    <property type="protein sequence ID" value="KAF6762135.1"/>
    <property type="molecule type" value="Genomic_DNA"/>
</dbReference>
<sequence length="253" mass="27979">MLHVLYTHFHFPSLPSPMRLSLFFPFLLLCIVGCVLSQAPTGSTTTTERSSASASSKSHSGSASTSASTSISTSRTRHSVSLLPIPTGTHPIGRIIGPTTGNRSKTNFWPTPSERPPKEDHIPPRRHGFRSINIMFIVLGGAVFVGMLIALTRFIHVHLRAPKRDRMAEVLERRQVQQEIWDIQRQSVMIRPNYFEPAPPYFPPPPTYDFAKSSPVRSTPPYTDAGVSDELPSGSTPLTPNYSSRETSNTDRA</sequence>
<dbReference type="Proteomes" id="UP000521943">
    <property type="component" value="Unassembled WGS sequence"/>
</dbReference>
<evidence type="ECO:0000256" key="1">
    <source>
        <dbReference type="SAM" id="MobiDB-lite"/>
    </source>
</evidence>
<dbReference type="OrthoDB" id="3066970at2759"/>
<feature type="compositionally biased region" description="Low complexity" evidence="1">
    <location>
        <begin position="41"/>
        <end position="74"/>
    </location>
</feature>
<keyword evidence="2" id="KW-0472">Membrane</keyword>
<feature type="region of interest" description="Disordered" evidence="1">
    <location>
        <begin position="206"/>
        <end position="253"/>
    </location>
</feature>
<feature type="signal peptide" evidence="3">
    <location>
        <begin position="1"/>
        <end position="37"/>
    </location>
</feature>
<feature type="transmembrane region" description="Helical" evidence="2">
    <location>
        <begin position="134"/>
        <end position="156"/>
    </location>
</feature>
<comment type="caution">
    <text evidence="4">The sequence shown here is derived from an EMBL/GenBank/DDBJ whole genome shotgun (WGS) entry which is preliminary data.</text>
</comment>
<accession>A0A8H6IAV0</accession>
<feature type="region of interest" description="Disordered" evidence="1">
    <location>
        <begin position="41"/>
        <end position="124"/>
    </location>
</feature>
<proteinExistence type="predicted"/>
<dbReference type="AlphaFoldDB" id="A0A8H6IAV0"/>
<evidence type="ECO:0000313" key="5">
    <source>
        <dbReference type="Proteomes" id="UP000521943"/>
    </source>
</evidence>
<protein>
    <recommendedName>
        <fullName evidence="6">Transmembrane protein</fullName>
    </recommendedName>
</protein>
<keyword evidence="5" id="KW-1185">Reference proteome</keyword>
<keyword evidence="3" id="KW-0732">Signal</keyword>
<evidence type="ECO:0000256" key="3">
    <source>
        <dbReference type="SAM" id="SignalP"/>
    </source>
</evidence>
<feature type="compositionally biased region" description="Polar residues" evidence="1">
    <location>
        <begin position="99"/>
        <end position="110"/>
    </location>
</feature>
<evidence type="ECO:0008006" key="6">
    <source>
        <dbReference type="Google" id="ProtNLM"/>
    </source>
</evidence>
<gene>
    <name evidence="4" type="ORF">DFP72DRAFT_878096</name>
</gene>
<evidence type="ECO:0000256" key="2">
    <source>
        <dbReference type="SAM" id="Phobius"/>
    </source>
</evidence>